<organism evidence="2">
    <name type="scientific">Lepeophtheirus salmonis</name>
    <name type="common">Salmon louse</name>
    <name type="synonym">Caligus salmonis</name>
    <dbReference type="NCBI Taxonomy" id="72036"/>
    <lineage>
        <taxon>Eukaryota</taxon>
        <taxon>Metazoa</taxon>
        <taxon>Ecdysozoa</taxon>
        <taxon>Arthropoda</taxon>
        <taxon>Crustacea</taxon>
        <taxon>Multicrustacea</taxon>
        <taxon>Hexanauplia</taxon>
        <taxon>Copepoda</taxon>
        <taxon>Siphonostomatoida</taxon>
        <taxon>Caligidae</taxon>
        <taxon>Lepeophtheirus</taxon>
    </lineage>
</organism>
<accession>A0A0K2UZ67</accession>
<feature type="non-terminal residue" evidence="2">
    <location>
        <position position="1"/>
    </location>
</feature>
<dbReference type="AlphaFoldDB" id="A0A0K2UZ67"/>
<evidence type="ECO:0000256" key="1">
    <source>
        <dbReference type="SAM" id="SignalP"/>
    </source>
</evidence>
<protein>
    <submittedName>
        <fullName evidence="2">Uncharacterized protein</fullName>
    </submittedName>
</protein>
<sequence length="88" mass="10117">KCAIRRVLELLIHFLASYVTPVPLRISQRRIPQGVSVALNHASKSKYRIRELTHSFFLTWAHADARTDKLDISFNKVFTDSIRIHSAS</sequence>
<evidence type="ECO:0000313" key="2">
    <source>
        <dbReference type="EMBL" id="CDW43011.1"/>
    </source>
</evidence>
<name>A0A0K2UZ67_LEPSM</name>
<reference evidence="2" key="1">
    <citation type="submission" date="2014-05" db="EMBL/GenBank/DDBJ databases">
        <authorList>
            <person name="Chronopoulou M."/>
        </authorList>
    </citation>
    <scope>NUCLEOTIDE SEQUENCE</scope>
    <source>
        <tissue evidence="2">Whole organism</tissue>
    </source>
</reference>
<dbReference type="EMBL" id="HACA01025650">
    <property type="protein sequence ID" value="CDW43011.1"/>
    <property type="molecule type" value="Transcribed_RNA"/>
</dbReference>
<feature type="signal peptide" evidence="1">
    <location>
        <begin position="1"/>
        <end position="21"/>
    </location>
</feature>
<keyword evidence="1" id="KW-0732">Signal</keyword>
<feature type="chain" id="PRO_5005489099" evidence="1">
    <location>
        <begin position="22"/>
        <end position="88"/>
    </location>
</feature>
<proteinExistence type="predicted"/>